<keyword evidence="4" id="KW-1185">Reference proteome</keyword>
<feature type="coiled-coil region" evidence="1">
    <location>
        <begin position="741"/>
        <end position="799"/>
    </location>
</feature>
<evidence type="ECO:0000256" key="1">
    <source>
        <dbReference type="SAM" id="Coils"/>
    </source>
</evidence>
<dbReference type="PANTHER" id="PTHR23159">
    <property type="entry name" value="CENTROSOMAL PROTEIN 2"/>
    <property type="match status" value="1"/>
</dbReference>
<dbReference type="PANTHER" id="PTHR23159:SF31">
    <property type="entry name" value="CENTROSOME-ASSOCIATED PROTEIN CEP250 ISOFORM X1"/>
    <property type="match status" value="1"/>
</dbReference>
<dbReference type="Gene3D" id="1.20.5.1700">
    <property type="match status" value="1"/>
</dbReference>
<organism evidence="3 4">
    <name type="scientific">Tritrichomonas musculus</name>
    <dbReference type="NCBI Taxonomy" id="1915356"/>
    <lineage>
        <taxon>Eukaryota</taxon>
        <taxon>Metamonada</taxon>
        <taxon>Parabasalia</taxon>
        <taxon>Tritrichomonadida</taxon>
        <taxon>Tritrichomonadidae</taxon>
        <taxon>Tritrichomonas</taxon>
    </lineage>
</organism>
<evidence type="ECO:0000313" key="4">
    <source>
        <dbReference type="Proteomes" id="UP001470230"/>
    </source>
</evidence>
<dbReference type="Proteomes" id="UP001470230">
    <property type="component" value="Unassembled WGS sequence"/>
</dbReference>
<feature type="compositionally biased region" description="Polar residues" evidence="2">
    <location>
        <begin position="20"/>
        <end position="33"/>
    </location>
</feature>
<feature type="compositionally biased region" description="Polar residues" evidence="2">
    <location>
        <begin position="1"/>
        <end position="12"/>
    </location>
</feature>
<feature type="compositionally biased region" description="Polar residues" evidence="2">
    <location>
        <begin position="194"/>
        <end position="215"/>
    </location>
</feature>
<keyword evidence="1" id="KW-0175">Coiled coil</keyword>
<feature type="region of interest" description="Disordered" evidence="2">
    <location>
        <begin position="1"/>
        <end position="70"/>
    </location>
</feature>
<reference evidence="3 4" key="1">
    <citation type="submission" date="2024-04" db="EMBL/GenBank/DDBJ databases">
        <title>Tritrichomonas musculus Genome.</title>
        <authorList>
            <person name="Alves-Ferreira E."/>
            <person name="Grigg M."/>
            <person name="Lorenzi H."/>
            <person name="Galac M."/>
        </authorList>
    </citation>
    <scope>NUCLEOTIDE SEQUENCE [LARGE SCALE GENOMIC DNA]</scope>
    <source>
        <strain evidence="3 4">EAF2021</strain>
    </source>
</reference>
<feature type="coiled-coil region" evidence="1">
    <location>
        <begin position="352"/>
        <end position="393"/>
    </location>
</feature>
<evidence type="ECO:0000313" key="3">
    <source>
        <dbReference type="EMBL" id="KAK8863878.1"/>
    </source>
</evidence>
<feature type="coiled-coil region" evidence="1">
    <location>
        <begin position="965"/>
        <end position="1073"/>
    </location>
</feature>
<feature type="region of interest" description="Disordered" evidence="2">
    <location>
        <begin position="161"/>
        <end position="232"/>
    </location>
</feature>
<dbReference type="EMBL" id="JAPFFF010000017">
    <property type="protein sequence ID" value="KAK8863878.1"/>
    <property type="molecule type" value="Genomic_DNA"/>
</dbReference>
<evidence type="ECO:0008006" key="5">
    <source>
        <dbReference type="Google" id="ProtNLM"/>
    </source>
</evidence>
<proteinExistence type="predicted"/>
<feature type="region of interest" description="Disordered" evidence="2">
    <location>
        <begin position="251"/>
        <end position="273"/>
    </location>
</feature>
<gene>
    <name evidence="3" type="ORF">M9Y10_011569</name>
</gene>
<name>A0ABR2IL31_9EUKA</name>
<accession>A0ABR2IL31</accession>
<comment type="caution">
    <text evidence="3">The sequence shown here is derived from an EMBL/GenBank/DDBJ whole genome shotgun (WGS) entry which is preliminary data.</text>
</comment>
<sequence length="1350" mass="156568">MKKSLPTSSDKQYSLDESAENSSNEYMNLSKEFQMNMINENKKMKKTSNSQNNNNKENNTQNDSSSDEFWDKEFDPALDSFLKSISKESNMEIEALNEVIQELKKMKNSSGQPNNQNKSNASNDESFDSNVFIDKFNECFHVSTSSVDEVLDMIEMIQTKKRNRQNANSESASFNYFSPIQNNHYNNRNKYENQDFSSSKDQNHQSFSQPSNQPTPEIKNKSNEIDFDSPIEIDDDINEIPETRQKVIFQNFSNNDHNEEPKSKRNYLPSQFPNQNNHFNREINQNTKNNFIQGSYQNPTNNTHTNRNQIINQNLDQDTYQNLSSYTDNSYNNNNDDSNLTYSSRNGANYNSNSNSSEIDFLKERINQLELENRRYQSQIRQQEGKIDSLIKSNQKLQLSKKRMHQAFDGIEKLVKEQVQNTDELMNQRDSLFSLLQKQNVAFQEIEKRYDDLQQQIIIERLSNGQGKNKQVNDKPVNSNQNLNKNLNTYLSESQSDKDQQLLFLLKLCKQFNDNLPDEVSNEIAQIRDNENMPVQSRINSVISCVCKHLKIALQENESMKNEVMKISNEFSSVESSKSKVINFLENELLFLQKITESSELQNIVFYKPELGHSLQLDPDSRNALLQRCLNAHKFIDKNIGFYSSEQNEKMTHPFNNIINPSSIFALNHPEEFESKMKSLLQLIEEKSKDINDNDFSLFYDILFSQSIMNEILQKHVSYLQTQLQFSIRQNHISEQQLNNLNVVSKNYKDAQNLLASMQQKEKKIAEMILNYFPDFSSISEQSTQKKKAENSISSSEAENSTNQKIVKDEELVDNLYLVVKALVDRYHKQADELSTYNKNVENKLKEAKKIFISRLEKSNKKIKLLKHHLAILKEEIIRNEANQKTNVNLNQNIQNVNSKLISQKNQEIDQIQFIQLQISDLKRTKIELRKAIITLRDQIRLQLDQFRESTQNALGISLNYKKLNEKNQKTIAQFVKEKEALKQKINQANQGFEAASNRFENMIHQLKSHINSLENELNQSKSHNSNLLNANRAVQAQNNTLHSQIDSLNVSIKSLEIKLKSAFDNFNNEKRELNIQFEARMNSLQSDLDSKIKEEQSKNLEFIRCLYKMASKYLNTEDFQKKDNDPDGFISPETIINSLAALIDEMKLKQDQYFSVLSDLNKVHSILNIDPNSLVSSKVEQVLAELIDTQRILGDTKSELSDAQKKLLFLSNENNSIGKFSSQIKQWERWARRVCSIASSAICTTYSTAQLQNSLEEFILSSLEQRPLMYRIQTLREEKKYFLKFPKSILTETITYSQLSSKARIPSFRAVIIVYLGVRRIQKAAGLLPMGYDQASMKKILENEAKNNS</sequence>
<feature type="region of interest" description="Disordered" evidence="2">
    <location>
        <begin position="324"/>
        <end position="348"/>
    </location>
</feature>
<feature type="coiled-coil region" evidence="1">
    <location>
        <begin position="831"/>
        <end position="939"/>
    </location>
</feature>
<protein>
    <recommendedName>
        <fullName evidence="5">EF-hand domain-containing protein</fullName>
    </recommendedName>
</protein>
<feature type="compositionally biased region" description="Low complexity" evidence="2">
    <location>
        <begin position="47"/>
        <end position="62"/>
    </location>
</feature>
<evidence type="ECO:0000256" key="2">
    <source>
        <dbReference type="SAM" id="MobiDB-lite"/>
    </source>
</evidence>
<feature type="compositionally biased region" description="Polar residues" evidence="2">
    <location>
        <begin position="165"/>
        <end position="181"/>
    </location>
</feature>